<evidence type="ECO:0000256" key="5">
    <source>
        <dbReference type="ARBA" id="ARBA00023136"/>
    </source>
</evidence>
<feature type="transmembrane region" description="Helical" evidence="6">
    <location>
        <begin position="158"/>
        <end position="177"/>
    </location>
</feature>
<evidence type="ECO:0000256" key="6">
    <source>
        <dbReference type="SAM" id="Phobius"/>
    </source>
</evidence>
<accession>A0A8J7IEA1</accession>
<dbReference type="Proteomes" id="UP000640583">
    <property type="component" value="Unassembled WGS sequence"/>
</dbReference>
<feature type="transmembrane region" description="Helical" evidence="6">
    <location>
        <begin position="189"/>
        <end position="210"/>
    </location>
</feature>
<keyword evidence="4 6" id="KW-1133">Transmembrane helix</keyword>
<keyword evidence="5 6" id="KW-0472">Membrane</keyword>
<feature type="transmembrane region" description="Helical" evidence="6">
    <location>
        <begin position="12"/>
        <end position="33"/>
    </location>
</feature>
<sequence length="310" mass="33096">MSQQPQITPSSWIMIALLGVTWGGTFMVMELALRGITPFWLAAGRIGFAALLLTAIWGAQGFKLFEQRPDARAIAALIFVGLFSTAVPFMLLSWGQQYVTSGFTGVSMAAIALMVLPLAHFFVPGERMTWRRALGMCIGFVGVYLLIGGTALDSSGNAFEWAGRIAVLLATLCYAVSSISVRRLPPIDSMGLAAVLLLIGCLLVFPAALITEGLPPAISGMTFFWVSLLGLVPTAAANLLRVVVIRTAGPVFMSLVNYQVPVWSVVFGAWILSEDLPPALFQALALILAGVALAQYGALKRLFTRSAPKS</sequence>
<dbReference type="InterPro" id="IPR037185">
    <property type="entry name" value="EmrE-like"/>
</dbReference>
<comment type="subcellular location">
    <subcellularLocation>
        <location evidence="1">Membrane</location>
        <topology evidence="1">Multi-pass membrane protein</topology>
    </subcellularLocation>
</comment>
<comment type="similarity">
    <text evidence="2">Belongs to the EamA transporter family.</text>
</comment>
<dbReference type="InterPro" id="IPR000620">
    <property type="entry name" value="EamA_dom"/>
</dbReference>
<evidence type="ECO:0000313" key="9">
    <source>
        <dbReference type="Proteomes" id="UP000640583"/>
    </source>
</evidence>
<organism evidence="8 9">
    <name type="scientific">Halocynthiibacter styelae</name>
    <dbReference type="NCBI Taxonomy" id="2761955"/>
    <lineage>
        <taxon>Bacteria</taxon>
        <taxon>Pseudomonadati</taxon>
        <taxon>Pseudomonadota</taxon>
        <taxon>Alphaproteobacteria</taxon>
        <taxon>Rhodobacterales</taxon>
        <taxon>Paracoccaceae</taxon>
        <taxon>Halocynthiibacter</taxon>
    </lineage>
</organism>
<dbReference type="EMBL" id="JADCKQ010000004">
    <property type="protein sequence ID" value="MBI1493272.1"/>
    <property type="molecule type" value="Genomic_DNA"/>
</dbReference>
<evidence type="ECO:0000256" key="3">
    <source>
        <dbReference type="ARBA" id="ARBA00022692"/>
    </source>
</evidence>
<comment type="caution">
    <text evidence="8">The sequence shown here is derived from an EMBL/GenBank/DDBJ whole genome shotgun (WGS) entry which is preliminary data.</text>
</comment>
<feature type="transmembrane region" description="Helical" evidence="6">
    <location>
        <begin position="39"/>
        <end position="59"/>
    </location>
</feature>
<feature type="transmembrane region" description="Helical" evidence="6">
    <location>
        <begin position="255"/>
        <end position="273"/>
    </location>
</feature>
<feature type="transmembrane region" description="Helical" evidence="6">
    <location>
        <begin position="133"/>
        <end position="152"/>
    </location>
</feature>
<gene>
    <name evidence="8" type="ORF">H1D41_06470</name>
</gene>
<proteinExistence type="inferred from homology"/>
<evidence type="ECO:0000256" key="2">
    <source>
        <dbReference type="ARBA" id="ARBA00007362"/>
    </source>
</evidence>
<dbReference type="RefSeq" id="WP_228848123.1">
    <property type="nucleotide sequence ID" value="NZ_JADCKQ010000004.1"/>
</dbReference>
<dbReference type="Pfam" id="PF00892">
    <property type="entry name" value="EamA"/>
    <property type="match status" value="2"/>
</dbReference>
<dbReference type="AlphaFoldDB" id="A0A8J7IEA1"/>
<feature type="domain" description="EamA" evidence="7">
    <location>
        <begin position="13"/>
        <end position="147"/>
    </location>
</feature>
<feature type="domain" description="EamA" evidence="7">
    <location>
        <begin position="163"/>
        <end position="293"/>
    </location>
</feature>
<feature type="transmembrane region" description="Helical" evidence="6">
    <location>
        <begin position="222"/>
        <end position="243"/>
    </location>
</feature>
<keyword evidence="3 6" id="KW-0812">Transmembrane</keyword>
<feature type="transmembrane region" description="Helical" evidence="6">
    <location>
        <begin position="98"/>
        <end position="121"/>
    </location>
</feature>
<reference evidence="8" key="1">
    <citation type="submission" date="2020-10" db="EMBL/GenBank/DDBJ databases">
        <title>Paenihalocynthiibacter styelae gen. nov., sp. nov., isolated from stalked sea squirt Styela clava.</title>
        <authorList>
            <person name="Kim Y.-O."/>
            <person name="Yoon J.-H."/>
        </authorList>
    </citation>
    <scope>NUCLEOTIDE SEQUENCE</scope>
    <source>
        <strain evidence="8">MYP1-1</strain>
    </source>
</reference>
<keyword evidence="9" id="KW-1185">Reference proteome</keyword>
<dbReference type="PANTHER" id="PTHR32322:SF2">
    <property type="entry name" value="EAMA DOMAIN-CONTAINING PROTEIN"/>
    <property type="match status" value="1"/>
</dbReference>
<feature type="transmembrane region" description="Helical" evidence="6">
    <location>
        <begin position="279"/>
        <end position="299"/>
    </location>
</feature>
<dbReference type="GO" id="GO:0016020">
    <property type="term" value="C:membrane"/>
    <property type="evidence" value="ECO:0007669"/>
    <property type="project" value="UniProtKB-SubCell"/>
</dbReference>
<evidence type="ECO:0000259" key="7">
    <source>
        <dbReference type="Pfam" id="PF00892"/>
    </source>
</evidence>
<dbReference type="PANTHER" id="PTHR32322">
    <property type="entry name" value="INNER MEMBRANE TRANSPORTER"/>
    <property type="match status" value="1"/>
</dbReference>
<dbReference type="InterPro" id="IPR050638">
    <property type="entry name" value="AA-Vitamin_Transporters"/>
</dbReference>
<evidence type="ECO:0000256" key="1">
    <source>
        <dbReference type="ARBA" id="ARBA00004141"/>
    </source>
</evidence>
<dbReference type="SUPFAM" id="SSF103481">
    <property type="entry name" value="Multidrug resistance efflux transporter EmrE"/>
    <property type="match status" value="2"/>
</dbReference>
<evidence type="ECO:0000313" key="8">
    <source>
        <dbReference type="EMBL" id="MBI1493272.1"/>
    </source>
</evidence>
<feature type="transmembrane region" description="Helical" evidence="6">
    <location>
        <begin position="71"/>
        <end position="92"/>
    </location>
</feature>
<protein>
    <submittedName>
        <fullName evidence="8">DMT family transporter</fullName>
    </submittedName>
</protein>
<name>A0A8J7IEA1_9RHOB</name>
<evidence type="ECO:0000256" key="4">
    <source>
        <dbReference type="ARBA" id="ARBA00022989"/>
    </source>
</evidence>